<keyword evidence="5 7" id="KW-0378">Hydrolase</keyword>
<dbReference type="GO" id="GO:0008235">
    <property type="term" value="F:metalloexopeptidase activity"/>
    <property type="evidence" value="ECO:0007669"/>
    <property type="project" value="InterPro"/>
</dbReference>
<evidence type="ECO:0000259" key="8">
    <source>
        <dbReference type="Pfam" id="PF02225"/>
    </source>
</evidence>
<feature type="signal peptide" evidence="7">
    <location>
        <begin position="1"/>
        <end position="19"/>
    </location>
</feature>
<dbReference type="Gene3D" id="3.50.30.30">
    <property type="match status" value="1"/>
</dbReference>
<evidence type="ECO:0000256" key="4">
    <source>
        <dbReference type="ARBA" id="ARBA00022723"/>
    </source>
</evidence>
<gene>
    <name evidence="10" type="ORF">QBC34DRAFT_76651</name>
</gene>
<feature type="domain" description="PA" evidence="8">
    <location>
        <begin position="125"/>
        <end position="192"/>
    </location>
</feature>
<feature type="domain" description="Peptidase M28" evidence="9">
    <location>
        <begin position="249"/>
        <end position="436"/>
    </location>
</feature>
<comment type="caution">
    <text evidence="10">The sequence shown here is derived from an EMBL/GenBank/DDBJ whole genome shotgun (WGS) entry which is preliminary data.</text>
</comment>
<protein>
    <recommendedName>
        <fullName evidence="7">Peptide hydrolase</fullName>
        <ecNumber evidence="7">3.4.-.-</ecNumber>
    </recommendedName>
</protein>
<dbReference type="GO" id="GO:0006508">
    <property type="term" value="P:proteolysis"/>
    <property type="evidence" value="ECO:0007669"/>
    <property type="project" value="UniProtKB-KW"/>
</dbReference>
<evidence type="ECO:0000256" key="7">
    <source>
        <dbReference type="RuleBase" id="RU361240"/>
    </source>
</evidence>
<dbReference type="Proteomes" id="UP001321760">
    <property type="component" value="Unassembled WGS sequence"/>
</dbReference>
<evidence type="ECO:0000256" key="2">
    <source>
        <dbReference type="ARBA" id="ARBA00005634"/>
    </source>
</evidence>
<organism evidence="10 11">
    <name type="scientific">Podospora aff. communis PSN243</name>
    <dbReference type="NCBI Taxonomy" id="3040156"/>
    <lineage>
        <taxon>Eukaryota</taxon>
        <taxon>Fungi</taxon>
        <taxon>Dikarya</taxon>
        <taxon>Ascomycota</taxon>
        <taxon>Pezizomycotina</taxon>
        <taxon>Sordariomycetes</taxon>
        <taxon>Sordariomycetidae</taxon>
        <taxon>Sordariales</taxon>
        <taxon>Podosporaceae</taxon>
        <taxon>Podospora</taxon>
    </lineage>
</organism>
<evidence type="ECO:0000256" key="5">
    <source>
        <dbReference type="ARBA" id="ARBA00022801"/>
    </source>
</evidence>
<evidence type="ECO:0000313" key="11">
    <source>
        <dbReference type="Proteomes" id="UP001321760"/>
    </source>
</evidence>
<name>A0AAV9GSI6_9PEZI</name>
<evidence type="ECO:0000313" key="10">
    <source>
        <dbReference type="EMBL" id="KAK4450601.1"/>
    </source>
</evidence>
<dbReference type="SUPFAM" id="SSF53187">
    <property type="entry name" value="Zn-dependent exopeptidases"/>
    <property type="match status" value="1"/>
</dbReference>
<feature type="chain" id="PRO_5043103820" description="Peptide hydrolase" evidence="7">
    <location>
        <begin position="20"/>
        <end position="469"/>
    </location>
</feature>
<reference evidence="10" key="2">
    <citation type="submission" date="2023-05" db="EMBL/GenBank/DDBJ databases">
        <authorList>
            <consortium name="Lawrence Berkeley National Laboratory"/>
            <person name="Steindorff A."/>
            <person name="Hensen N."/>
            <person name="Bonometti L."/>
            <person name="Westerberg I."/>
            <person name="Brannstrom I.O."/>
            <person name="Guillou S."/>
            <person name="Cros-Aarteil S."/>
            <person name="Calhoun S."/>
            <person name="Haridas S."/>
            <person name="Kuo A."/>
            <person name="Mondo S."/>
            <person name="Pangilinan J."/>
            <person name="Riley R."/>
            <person name="Labutti K."/>
            <person name="Andreopoulos B."/>
            <person name="Lipzen A."/>
            <person name="Chen C."/>
            <person name="Yanf M."/>
            <person name="Daum C."/>
            <person name="Ng V."/>
            <person name="Clum A."/>
            <person name="Ohm R."/>
            <person name="Martin F."/>
            <person name="Silar P."/>
            <person name="Natvig D."/>
            <person name="Lalanne C."/>
            <person name="Gautier V."/>
            <person name="Ament-Velasquez S.L."/>
            <person name="Kruys A."/>
            <person name="Hutchinson M.I."/>
            <person name="Powell A.J."/>
            <person name="Barry K."/>
            <person name="Miller A.N."/>
            <person name="Grigoriev I.V."/>
            <person name="Debuchy R."/>
            <person name="Gladieux P."/>
            <person name="Thoren M.H."/>
            <person name="Johannesson H."/>
        </authorList>
    </citation>
    <scope>NUCLEOTIDE SEQUENCE</scope>
    <source>
        <strain evidence="10">PSN243</strain>
    </source>
</reference>
<keyword evidence="4 7" id="KW-0479">Metal-binding</keyword>
<proteinExistence type="inferred from homology"/>
<keyword evidence="6 7" id="KW-0862">Zinc</keyword>
<comment type="cofactor">
    <cofactor evidence="1">
        <name>Zn(2+)</name>
        <dbReference type="ChEBI" id="CHEBI:29105"/>
    </cofactor>
</comment>
<dbReference type="GO" id="GO:0046872">
    <property type="term" value="F:metal ion binding"/>
    <property type="evidence" value="ECO:0007669"/>
    <property type="project" value="UniProtKB-KW"/>
</dbReference>
<keyword evidence="11" id="KW-1185">Reference proteome</keyword>
<accession>A0AAV9GSI6</accession>
<reference evidence="10" key="1">
    <citation type="journal article" date="2023" name="Mol. Phylogenet. Evol.">
        <title>Genome-scale phylogeny and comparative genomics of the fungal order Sordariales.</title>
        <authorList>
            <person name="Hensen N."/>
            <person name="Bonometti L."/>
            <person name="Westerberg I."/>
            <person name="Brannstrom I.O."/>
            <person name="Guillou S."/>
            <person name="Cros-Aarteil S."/>
            <person name="Calhoun S."/>
            <person name="Haridas S."/>
            <person name="Kuo A."/>
            <person name="Mondo S."/>
            <person name="Pangilinan J."/>
            <person name="Riley R."/>
            <person name="LaButti K."/>
            <person name="Andreopoulos B."/>
            <person name="Lipzen A."/>
            <person name="Chen C."/>
            <person name="Yan M."/>
            <person name="Daum C."/>
            <person name="Ng V."/>
            <person name="Clum A."/>
            <person name="Steindorff A."/>
            <person name="Ohm R.A."/>
            <person name="Martin F."/>
            <person name="Silar P."/>
            <person name="Natvig D.O."/>
            <person name="Lalanne C."/>
            <person name="Gautier V."/>
            <person name="Ament-Velasquez S.L."/>
            <person name="Kruys A."/>
            <person name="Hutchinson M.I."/>
            <person name="Powell A.J."/>
            <person name="Barry K."/>
            <person name="Miller A.N."/>
            <person name="Grigoriev I.V."/>
            <person name="Debuchy R."/>
            <person name="Gladieux P."/>
            <person name="Hiltunen Thoren M."/>
            <person name="Johannesson H."/>
        </authorList>
    </citation>
    <scope>NUCLEOTIDE SEQUENCE</scope>
    <source>
        <strain evidence="10">PSN243</strain>
    </source>
</reference>
<dbReference type="AlphaFoldDB" id="A0AAV9GSI6"/>
<dbReference type="PANTHER" id="PTHR12147:SF26">
    <property type="entry name" value="PEPTIDASE M28 DOMAIN-CONTAINING PROTEIN"/>
    <property type="match status" value="1"/>
</dbReference>
<dbReference type="CDD" id="cd04816">
    <property type="entry name" value="PA_SaNapH_like"/>
    <property type="match status" value="1"/>
</dbReference>
<dbReference type="InterPro" id="IPR007484">
    <property type="entry name" value="Peptidase_M28"/>
</dbReference>
<dbReference type="InterPro" id="IPR046450">
    <property type="entry name" value="PA_dom_sf"/>
</dbReference>
<dbReference type="Pfam" id="PF02225">
    <property type="entry name" value="PA"/>
    <property type="match status" value="1"/>
</dbReference>
<dbReference type="Pfam" id="PF04389">
    <property type="entry name" value="Peptidase_M28"/>
    <property type="match status" value="1"/>
</dbReference>
<dbReference type="SUPFAM" id="SSF52025">
    <property type="entry name" value="PA domain"/>
    <property type="match status" value="1"/>
</dbReference>
<dbReference type="PROSITE" id="PS51257">
    <property type="entry name" value="PROKAR_LIPOPROTEIN"/>
    <property type="match status" value="1"/>
</dbReference>
<sequence>MRISHGAAAAVMLATGCHARWPVLTPEGLANEVQELRMNRTLQVLNIIAEQYGGNRAFGTPGYEASVDYILDQATERFHKKFDTHVQTFNHTYFEVFNTTLTVDGNPVDVISPWYNPPTPSGGITARLVSLPRDRESGAGCVEREWNGINVTGKIALIMRGRCSIGVKVANAKKHGAVGAIVWHDDVFFENDSSRRVDSLFAEELDMNLPTGIITSDIGFGLAKRIKYGHVLHATLTVDSVLETRSSWNVISQTKQGDPTKVIMLGAHLDSVLDGPGLNDNGSGAAALLELMESLTFFDGHPHAIRFAWWGAEESGLVGSMHYIQDLEPEEVDSIRYYFNLDTIGSPNPAYEIKWGVGSGIGIDLLEGYLTAAGENVTRRFFDWRSDYAGFYRLNIPCVGLFTGVGEHDPCNHKACDDVDNVDLEALTLSTKAVAHALGVLANSIQGLPPRRPAGKAWWKNSTISQFQV</sequence>
<evidence type="ECO:0000259" key="9">
    <source>
        <dbReference type="Pfam" id="PF04389"/>
    </source>
</evidence>
<evidence type="ECO:0000256" key="3">
    <source>
        <dbReference type="ARBA" id="ARBA00022670"/>
    </source>
</evidence>
<evidence type="ECO:0000256" key="6">
    <source>
        <dbReference type="ARBA" id="ARBA00022833"/>
    </source>
</evidence>
<dbReference type="EMBL" id="MU865932">
    <property type="protein sequence ID" value="KAK4450601.1"/>
    <property type="molecule type" value="Genomic_DNA"/>
</dbReference>
<keyword evidence="7" id="KW-0732">Signal</keyword>
<dbReference type="Gene3D" id="3.40.630.10">
    <property type="entry name" value="Zn peptidases"/>
    <property type="match status" value="1"/>
</dbReference>
<dbReference type="EC" id="3.4.-.-" evidence="7"/>
<comment type="similarity">
    <text evidence="2">Belongs to the peptidase M28 family. M28B subfamily.</text>
</comment>
<dbReference type="PANTHER" id="PTHR12147">
    <property type="entry name" value="METALLOPEPTIDASE M28 FAMILY MEMBER"/>
    <property type="match status" value="1"/>
</dbReference>
<evidence type="ECO:0000256" key="1">
    <source>
        <dbReference type="ARBA" id="ARBA00001947"/>
    </source>
</evidence>
<keyword evidence="3 7" id="KW-0645">Protease</keyword>
<dbReference type="InterPro" id="IPR003137">
    <property type="entry name" value="PA_domain"/>
</dbReference>
<dbReference type="InterPro" id="IPR045175">
    <property type="entry name" value="M28_fam"/>
</dbReference>